<dbReference type="Gene3D" id="3.40.50.850">
    <property type="entry name" value="Isochorismatase-like"/>
    <property type="match status" value="1"/>
</dbReference>
<dbReference type="SUPFAM" id="SSF52499">
    <property type="entry name" value="Isochorismatase-like hydrolases"/>
    <property type="match status" value="1"/>
</dbReference>
<evidence type="ECO:0000256" key="1">
    <source>
        <dbReference type="ARBA" id="ARBA00006336"/>
    </source>
</evidence>
<dbReference type="RefSeq" id="XP_004346552.1">
    <property type="nucleotide sequence ID" value="XM_004346502.1"/>
</dbReference>
<dbReference type="InterPro" id="IPR000868">
    <property type="entry name" value="Isochorismatase-like_dom"/>
</dbReference>
<dbReference type="GO" id="GO:0016787">
    <property type="term" value="F:hydrolase activity"/>
    <property type="evidence" value="ECO:0007669"/>
    <property type="project" value="UniProtKB-KW"/>
</dbReference>
<evidence type="ECO:0000313" key="4">
    <source>
        <dbReference type="EMBL" id="ELR21607.1"/>
    </source>
</evidence>
<sequence length="198" mass="21598">MSTPQPLPSTLPQQATALVVIDVQHGFDELAHWGGARNNPQAETNIYALLTAFRAAKRPVWHVHHHSLEAGCPLNPDFSPEGFAAVPLCAPIEGERRLTKHVNSSFIGTTLEEELRARGITTLVLCGLTTNHCVSTTTRMAGNLGFDTYLVGDACATFDRVGVDGRKWSAEDVHQCSLSDLHREFAWVVTTDEVVKAV</sequence>
<keyword evidence="2" id="KW-0378">Hydrolase</keyword>
<dbReference type="AlphaFoldDB" id="L8H8S9"/>
<name>L8H8S9_ACACF</name>
<dbReference type="Pfam" id="PF00857">
    <property type="entry name" value="Isochorismatase"/>
    <property type="match status" value="1"/>
</dbReference>
<dbReference type="KEGG" id="acan:ACA1_228780"/>
<dbReference type="EMBL" id="KB007901">
    <property type="protein sequence ID" value="ELR21607.1"/>
    <property type="molecule type" value="Genomic_DNA"/>
</dbReference>
<keyword evidence="5" id="KW-1185">Reference proteome</keyword>
<evidence type="ECO:0000256" key="2">
    <source>
        <dbReference type="ARBA" id="ARBA00022801"/>
    </source>
</evidence>
<dbReference type="PANTHER" id="PTHR43540">
    <property type="entry name" value="PEROXYUREIDOACRYLATE/UREIDOACRYLATE AMIDOHYDROLASE-RELATED"/>
    <property type="match status" value="1"/>
</dbReference>
<dbReference type="Proteomes" id="UP000011083">
    <property type="component" value="Unassembled WGS sequence"/>
</dbReference>
<dbReference type="OMA" id="IIHIFHS"/>
<protein>
    <submittedName>
        <fullName evidence="4">Nicotinamidase-like amidase</fullName>
    </submittedName>
</protein>
<dbReference type="VEuPathDB" id="AmoebaDB:ACA1_228780"/>
<dbReference type="CDD" id="cd01014">
    <property type="entry name" value="nicotinamidase_related"/>
    <property type="match status" value="1"/>
</dbReference>
<organism evidence="4 5">
    <name type="scientific">Acanthamoeba castellanii (strain ATCC 30010 / Neff)</name>
    <dbReference type="NCBI Taxonomy" id="1257118"/>
    <lineage>
        <taxon>Eukaryota</taxon>
        <taxon>Amoebozoa</taxon>
        <taxon>Discosea</taxon>
        <taxon>Longamoebia</taxon>
        <taxon>Centramoebida</taxon>
        <taxon>Acanthamoebidae</taxon>
        <taxon>Acanthamoeba</taxon>
    </lineage>
</organism>
<gene>
    <name evidence="4" type="ORF">ACA1_228780</name>
</gene>
<dbReference type="InterPro" id="IPR036380">
    <property type="entry name" value="Isochorismatase-like_sf"/>
</dbReference>
<accession>L8H8S9</accession>
<reference evidence="4 5" key="1">
    <citation type="journal article" date="2013" name="Genome Biol.">
        <title>Genome of Acanthamoeba castellanii highlights extensive lateral gene transfer and early evolution of tyrosine kinase signaling.</title>
        <authorList>
            <person name="Clarke M."/>
            <person name="Lohan A.J."/>
            <person name="Liu B."/>
            <person name="Lagkouvardos I."/>
            <person name="Roy S."/>
            <person name="Zafar N."/>
            <person name="Bertelli C."/>
            <person name="Schilde C."/>
            <person name="Kianianmomeni A."/>
            <person name="Burglin T.R."/>
            <person name="Frech C."/>
            <person name="Turcotte B."/>
            <person name="Kopec K.O."/>
            <person name="Synnott J.M."/>
            <person name="Choo C."/>
            <person name="Paponov I."/>
            <person name="Finkler A."/>
            <person name="Soon Heng Tan C."/>
            <person name="Hutchins A.P."/>
            <person name="Weinmeier T."/>
            <person name="Rattei T."/>
            <person name="Chu J.S."/>
            <person name="Gimenez G."/>
            <person name="Irimia M."/>
            <person name="Rigden D.J."/>
            <person name="Fitzpatrick D.A."/>
            <person name="Lorenzo-Morales J."/>
            <person name="Bateman A."/>
            <person name="Chiu C.H."/>
            <person name="Tang P."/>
            <person name="Hegemann P."/>
            <person name="Fromm H."/>
            <person name="Raoult D."/>
            <person name="Greub G."/>
            <person name="Miranda-Saavedra D."/>
            <person name="Chen N."/>
            <person name="Nash P."/>
            <person name="Ginger M.L."/>
            <person name="Horn M."/>
            <person name="Schaap P."/>
            <person name="Caler L."/>
            <person name="Loftus B."/>
        </authorList>
    </citation>
    <scope>NUCLEOTIDE SEQUENCE [LARGE SCALE GENOMIC DNA]</scope>
    <source>
        <strain evidence="4 5">Neff</strain>
    </source>
</reference>
<evidence type="ECO:0000259" key="3">
    <source>
        <dbReference type="Pfam" id="PF00857"/>
    </source>
</evidence>
<dbReference type="InterPro" id="IPR050272">
    <property type="entry name" value="Isochorismatase-like_hydrls"/>
</dbReference>
<dbReference type="STRING" id="1257118.L8H8S9"/>
<evidence type="ECO:0000313" key="5">
    <source>
        <dbReference type="Proteomes" id="UP000011083"/>
    </source>
</evidence>
<dbReference type="OrthoDB" id="167809at2759"/>
<comment type="similarity">
    <text evidence="1">Belongs to the isochorismatase family.</text>
</comment>
<feature type="domain" description="Isochorismatase-like" evidence="3">
    <location>
        <begin position="16"/>
        <end position="193"/>
    </location>
</feature>
<dbReference type="PANTHER" id="PTHR43540:SF1">
    <property type="entry name" value="ISOCHORISMATASE HYDROLASE"/>
    <property type="match status" value="1"/>
</dbReference>
<dbReference type="GeneID" id="14922510"/>
<proteinExistence type="inferred from homology"/>